<evidence type="ECO:0000256" key="3">
    <source>
        <dbReference type="ARBA" id="ARBA00005300"/>
    </source>
</evidence>
<protein>
    <recommendedName>
        <fullName evidence="5">ribonuclease H</fullName>
        <ecNumber evidence="5">3.1.26.4</ecNumber>
    </recommendedName>
</protein>
<organism evidence="13 14">
    <name type="scientific">Thalassotalea castellviae</name>
    <dbReference type="NCBI Taxonomy" id="3075612"/>
    <lineage>
        <taxon>Bacteria</taxon>
        <taxon>Pseudomonadati</taxon>
        <taxon>Pseudomonadota</taxon>
        <taxon>Gammaproteobacteria</taxon>
        <taxon>Alteromonadales</taxon>
        <taxon>Colwelliaceae</taxon>
        <taxon>Thalassotalea</taxon>
    </lineage>
</organism>
<evidence type="ECO:0000256" key="6">
    <source>
        <dbReference type="ARBA" id="ARBA00022722"/>
    </source>
</evidence>
<dbReference type="PANTHER" id="PTHR10642">
    <property type="entry name" value="RIBONUCLEASE H1"/>
    <property type="match status" value="1"/>
</dbReference>
<keyword evidence="7" id="KW-0479">Metal-binding</keyword>
<dbReference type="InterPro" id="IPR009027">
    <property type="entry name" value="Ribosomal_bL9/RNase_H1_N"/>
</dbReference>
<feature type="region of interest" description="Disordered" evidence="11">
    <location>
        <begin position="61"/>
        <end position="88"/>
    </location>
</feature>
<keyword evidence="6" id="KW-0540">Nuclease</keyword>
<dbReference type="Pfam" id="PF00075">
    <property type="entry name" value="RNase_H"/>
    <property type="match status" value="1"/>
</dbReference>
<dbReference type="InterPro" id="IPR017067">
    <property type="entry name" value="RNase_H1_euk"/>
</dbReference>
<dbReference type="InterPro" id="IPR022892">
    <property type="entry name" value="RNaseHI"/>
</dbReference>
<dbReference type="PANTHER" id="PTHR10642:SF26">
    <property type="entry name" value="RIBONUCLEASE H1"/>
    <property type="match status" value="1"/>
</dbReference>
<dbReference type="Pfam" id="PF01693">
    <property type="entry name" value="Cauli_VI"/>
    <property type="match status" value="1"/>
</dbReference>
<evidence type="ECO:0000256" key="11">
    <source>
        <dbReference type="SAM" id="MobiDB-lite"/>
    </source>
</evidence>
<comment type="cofactor">
    <cofactor evidence="2">
        <name>Mg(2+)</name>
        <dbReference type="ChEBI" id="CHEBI:18420"/>
    </cofactor>
</comment>
<keyword evidence="10" id="KW-0460">Magnesium</keyword>
<dbReference type="InterPro" id="IPR011320">
    <property type="entry name" value="RNase_H1_N"/>
</dbReference>
<evidence type="ECO:0000259" key="12">
    <source>
        <dbReference type="PROSITE" id="PS50879"/>
    </source>
</evidence>
<dbReference type="RefSeq" id="WP_311576804.1">
    <property type="nucleotide sequence ID" value="NZ_JAVRIF010000001.1"/>
</dbReference>
<dbReference type="InterPro" id="IPR002156">
    <property type="entry name" value="RNaseH_domain"/>
</dbReference>
<keyword evidence="9" id="KW-0378">Hydrolase</keyword>
<dbReference type="EC" id="3.1.26.4" evidence="5"/>
<evidence type="ECO:0000256" key="2">
    <source>
        <dbReference type="ARBA" id="ARBA00001946"/>
    </source>
</evidence>
<feature type="compositionally biased region" description="Polar residues" evidence="11">
    <location>
        <begin position="63"/>
        <end position="88"/>
    </location>
</feature>
<dbReference type="Proteomes" id="UP001266357">
    <property type="component" value="Unassembled WGS sequence"/>
</dbReference>
<dbReference type="SUPFAM" id="SSF53098">
    <property type="entry name" value="Ribonuclease H-like"/>
    <property type="match status" value="1"/>
</dbReference>
<dbReference type="SUPFAM" id="SSF55658">
    <property type="entry name" value="L9 N-domain-like"/>
    <property type="match status" value="1"/>
</dbReference>
<evidence type="ECO:0000256" key="1">
    <source>
        <dbReference type="ARBA" id="ARBA00000077"/>
    </source>
</evidence>
<gene>
    <name evidence="13" type="ORF">RM573_02630</name>
</gene>
<dbReference type="InterPro" id="IPR036397">
    <property type="entry name" value="RNaseH_sf"/>
</dbReference>
<comment type="caution">
    <text evidence="13">The sequence shown here is derived from an EMBL/GenBank/DDBJ whole genome shotgun (WGS) entry which is preliminary data.</text>
</comment>
<evidence type="ECO:0000313" key="13">
    <source>
        <dbReference type="EMBL" id="MDT0602482.1"/>
    </source>
</evidence>
<evidence type="ECO:0000256" key="10">
    <source>
        <dbReference type="ARBA" id="ARBA00022842"/>
    </source>
</evidence>
<comment type="catalytic activity">
    <reaction evidence="1">
        <text>Endonucleolytic cleavage to 5'-phosphomonoester.</text>
        <dbReference type="EC" id="3.1.26.4"/>
    </reaction>
</comment>
<dbReference type="CDD" id="cd09278">
    <property type="entry name" value="RNase_HI_prokaryote_like"/>
    <property type="match status" value="1"/>
</dbReference>
<reference evidence="13 14" key="1">
    <citation type="submission" date="2023-09" db="EMBL/GenBank/DDBJ databases">
        <authorList>
            <person name="Rey-Velasco X."/>
        </authorList>
    </citation>
    <scope>NUCLEOTIDE SEQUENCE [LARGE SCALE GENOMIC DNA]</scope>
    <source>
        <strain evidence="13 14">W431</strain>
    </source>
</reference>
<name>A0ABU2ZX28_9GAMM</name>
<comment type="subunit">
    <text evidence="4">Monomer.</text>
</comment>
<proteinExistence type="inferred from homology"/>
<sequence>MAKKYYVVWKGAKTGVFDNWGTVQSVTAGRSDAQFMGFPSQAEAKAAFAESYTKALMKRSLSKGGSSPATSKPASNKPTVNKSLSSSRNVSNDADINIYCDGACSPNPGKSGTGIAVYQQTTLTELWYGLYEANGTNNTAELNGMLEAFKLAKTFIQQGKSVQVLSDSKYSIDCITKWAAGWKNKGWKKADGQPIKNPELVQACYSLYQEIKNNIIIKHVKGHANIEGNELSDRMAVLGRMKQETKFLKFTGTLNIKEILAMPSG</sequence>
<evidence type="ECO:0000256" key="5">
    <source>
        <dbReference type="ARBA" id="ARBA00012180"/>
    </source>
</evidence>
<dbReference type="Gene3D" id="3.30.420.10">
    <property type="entry name" value="Ribonuclease H-like superfamily/Ribonuclease H"/>
    <property type="match status" value="1"/>
</dbReference>
<dbReference type="InterPro" id="IPR050092">
    <property type="entry name" value="RNase_H"/>
</dbReference>
<keyword evidence="8" id="KW-0255">Endonuclease</keyword>
<evidence type="ECO:0000256" key="9">
    <source>
        <dbReference type="ARBA" id="ARBA00022801"/>
    </source>
</evidence>
<accession>A0ABU2ZX28</accession>
<evidence type="ECO:0000256" key="8">
    <source>
        <dbReference type="ARBA" id="ARBA00022759"/>
    </source>
</evidence>
<evidence type="ECO:0000256" key="7">
    <source>
        <dbReference type="ARBA" id="ARBA00022723"/>
    </source>
</evidence>
<evidence type="ECO:0000256" key="4">
    <source>
        <dbReference type="ARBA" id="ARBA00011245"/>
    </source>
</evidence>
<dbReference type="InterPro" id="IPR012337">
    <property type="entry name" value="RNaseH-like_sf"/>
</dbReference>
<dbReference type="PROSITE" id="PS50879">
    <property type="entry name" value="RNASE_H_1"/>
    <property type="match status" value="1"/>
</dbReference>
<evidence type="ECO:0000313" key="14">
    <source>
        <dbReference type="Proteomes" id="UP001266357"/>
    </source>
</evidence>
<keyword evidence="14" id="KW-1185">Reference proteome</keyword>
<dbReference type="InterPro" id="IPR037056">
    <property type="entry name" value="RNase_H1_N_sf"/>
</dbReference>
<dbReference type="PIRSF" id="PIRSF036852">
    <property type="entry name" value="Ribonuclease_H1_euk"/>
    <property type="match status" value="1"/>
</dbReference>
<feature type="domain" description="RNase H type-1" evidence="12">
    <location>
        <begin position="92"/>
        <end position="241"/>
    </location>
</feature>
<dbReference type="Gene3D" id="3.40.970.10">
    <property type="entry name" value="Ribonuclease H1, N-terminal domain"/>
    <property type="match status" value="1"/>
</dbReference>
<comment type="similarity">
    <text evidence="3">Belongs to the RNase H family.</text>
</comment>
<dbReference type="EMBL" id="JAVRIF010000001">
    <property type="protein sequence ID" value="MDT0602482.1"/>
    <property type="molecule type" value="Genomic_DNA"/>
</dbReference>